<keyword evidence="3" id="KW-1185">Reference proteome</keyword>
<evidence type="ECO:0000313" key="2">
    <source>
        <dbReference type="EMBL" id="MVQ51005.1"/>
    </source>
</evidence>
<evidence type="ECO:0000256" key="1">
    <source>
        <dbReference type="SAM" id="MobiDB-lite"/>
    </source>
</evidence>
<sequence length="429" mass="44661">MLRRARVLGVSSLLALGLVVSGGYLVNAVTASSATTITACSNAKTGAVRIVAPTRACLKSEKRLTWNVKGDTGERGLTGLTGPVGPSGADGKDGRPGADGKDGADGAAGPQGPAGKDGATGPQGPAGPAGGPAAVDPNPNDLTYRMKIGTDPFVPITDFTQELSHEPYTGPSGTGVGKTDFGDVVVNLPMNSGVLTQMANLTKGARVLKVILEMCKPGETTGRCTLELTLSNVTVLGIDVRQDPTQATARVQLNFTRERLAILPGTPQAGTYEWDIAANKLVSSTGSTLATSTGDATYTTTLLGSEPLGVISTRSWRQSSSMSSTGRAEFPDIVAETRTGPGTLTLFQLLVTGQPLTRVELDGCEVATCTTTTVLTKVLLTNLVLGSPSLFDEVQFKYGEIQWDRNDDVRVATPRSFFWNVFANTNVPS</sequence>
<dbReference type="Proteomes" id="UP000473525">
    <property type="component" value="Unassembled WGS sequence"/>
</dbReference>
<dbReference type="InterPro" id="IPR008160">
    <property type="entry name" value="Collagen"/>
</dbReference>
<dbReference type="InterPro" id="IPR036624">
    <property type="entry name" value="Hcp1-lik_sf"/>
</dbReference>
<proteinExistence type="predicted"/>
<gene>
    <name evidence="2" type="ORF">GON03_17605</name>
</gene>
<reference evidence="2 3" key="1">
    <citation type="submission" date="2019-12" db="EMBL/GenBank/DDBJ databases">
        <authorList>
            <person name="Huq M.A."/>
        </authorList>
    </citation>
    <scope>NUCLEOTIDE SEQUENCE [LARGE SCALE GENOMIC DNA]</scope>
    <source>
        <strain evidence="2 3">MAH-18</strain>
    </source>
</reference>
<organism evidence="2 3">
    <name type="scientific">Nocardioides agri</name>
    <dbReference type="NCBI Taxonomy" id="2682843"/>
    <lineage>
        <taxon>Bacteria</taxon>
        <taxon>Bacillati</taxon>
        <taxon>Actinomycetota</taxon>
        <taxon>Actinomycetes</taxon>
        <taxon>Propionibacteriales</taxon>
        <taxon>Nocardioidaceae</taxon>
        <taxon>Nocardioides</taxon>
    </lineage>
</organism>
<name>A0A6L6Y0A4_9ACTN</name>
<comment type="caution">
    <text evidence="2">The sequence shown here is derived from an EMBL/GenBank/DDBJ whole genome shotgun (WGS) entry which is preliminary data.</text>
</comment>
<dbReference type="InterPro" id="IPR008514">
    <property type="entry name" value="T6SS_Hcp"/>
</dbReference>
<dbReference type="AlphaFoldDB" id="A0A6L6Y0A4"/>
<dbReference type="PANTHER" id="PTHR24637:SF421">
    <property type="entry name" value="CUTICLE COLLAGEN DPY-2"/>
    <property type="match status" value="1"/>
</dbReference>
<dbReference type="Pfam" id="PF05638">
    <property type="entry name" value="T6SS_HCP"/>
    <property type="match status" value="1"/>
</dbReference>
<dbReference type="Pfam" id="PF01391">
    <property type="entry name" value="Collagen"/>
    <property type="match status" value="1"/>
</dbReference>
<feature type="region of interest" description="Disordered" evidence="1">
    <location>
        <begin position="69"/>
        <end position="145"/>
    </location>
</feature>
<dbReference type="PANTHER" id="PTHR24637">
    <property type="entry name" value="COLLAGEN"/>
    <property type="match status" value="1"/>
</dbReference>
<evidence type="ECO:0008006" key="4">
    <source>
        <dbReference type="Google" id="ProtNLM"/>
    </source>
</evidence>
<protein>
    <recommendedName>
        <fullName evidence="4">Collagen-like protein</fullName>
    </recommendedName>
</protein>
<dbReference type="EMBL" id="WSEK01000004">
    <property type="protein sequence ID" value="MVQ51005.1"/>
    <property type="molecule type" value="Genomic_DNA"/>
</dbReference>
<dbReference type="RefSeq" id="WP_157344234.1">
    <property type="nucleotide sequence ID" value="NZ_WSEK01000004.1"/>
</dbReference>
<feature type="compositionally biased region" description="Basic and acidic residues" evidence="1">
    <location>
        <begin position="90"/>
        <end position="104"/>
    </location>
</feature>
<dbReference type="Gene3D" id="2.30.110.20">
    <property type="entry name" value="Hcp1-like"/>
    <property type="match status" value="2"/>
</dbReference>
<feature type="compositionally biased region" description="Low complexity" evidence="1">
    <location>
        <begin position="105"/>
        <end position="123"/>
    </location>
</feature>
<evidence type="ECO:0000313" key="3">
    <source>
        <dbReference type="Proteomes" id="UP000473525"/>
    </source>
</evidence>
<dbReference type="SUPFAM" id="SSF141452">
    <property type="entry name" value="Hcp1-like"/>
    <property type="match status" value="2"/>
</dbReference>
<accession>A0A6L6Y0A4</accession>